<dbReference type="AlphaFoldDB" id="A0A6L2KB87"/>
<accession>A0A6L2KB87</accession>
<gene>
    <name evidence="1" type="ORF">Tci_018706</name>
</gene>
<protein>
    <submittedName>
        <fullName evidence="1">Uncharacterized protein</fullName>
    </submittedName>
</protein>
<name>A0A6L2KB87_TANCI</name>
<organism evidence="1">
    <name type="scientific">Tanacetum cinerariifolium</name>
    <name type="common">Dalmatian daisy</name>
    <name type="synonym">Chrysanthemum cinerariifolium</name>
    <dbReference type="NCBI Taxonomy" id="118510"/>
    <lineage>
        <taxon>Eukaryota</taxon>
        <taxon>Viridiplantae</taxon>
        <taxon>Streptophyta</taxon>
        <taxon>Embryophyta</taxon>
        <taxon>Tracheophyta</taxon>
        <taxon>Spermatophyta</taxon>
        <taxon>Magnoliopsida</taxon>
        <taxon>eudicotyledons</taxon>
        <taxon>Gunneridae</taxon>
        <taxon>Pentapetalae</taxon>
        <taxon>asterids</taxon>
        <taxon>campanulids</taxon>
        <taxon>Asterales</taxon>
        <taxon>Asteraceae</taxon>
        <taxon>Asteroideae</taxon>
        <taxon>Anthemideae</taxon>
        <taxon>Anthemidinae</taxon>
        <taxon>Tanacetum</taxon>
    </lineage>
</organism>
<proteinExistence type="predicted"/>
<sequence>MSLNEFHKDENIRILAGRPIMVAAMADVSSSICCLPVYDDLLMFTAFFCDYAVITVFGKTERQDFYRPQCVTPPNGPWTEYVSGGVTLLSISSTKHKERPLRVSDQRPPNSIRHDIYPLVLGHLGLVSATHPDRDN</sequence>
<reference evidence="1" key="1">
    <citation type="journal article" date="2019" name="Sci. Rep.">
        <title>Draft genome of Tanacetum cinerariifolium, the natural source of mosquito coil.</title>
        <authorList>
            <person name="Yamashiro T."/>
            <person name="Shiraishi A."/>
            <person name="Satake H."/>
            <person name="Nakayama K."/>
        </authorList>
    </citation>
    <scope>NUCLEOTIDE SEQUENCE</scope>
</reference>
<dbReference type="EMBL" id="BKCJ010002168">
    <property type="protein sequence ID" value="GEU46728.1"/>
    <property type="molecule type" value="Genomic_DNA"/>
</dbReference>
<evidence type="ECO:0000313" key="1">
    <source>
        <dbReference type="EMBL" id="GEU46728.1"/>
    </source>
</evidence>
<comment type="caution">
    <text evidence="1">The sequence shown here is derived from an EMBL/GenBank/DDBJ whole genome shotgun (WGS) entry which is preliminary data.</text>
</comment>